<accession>A0A811ZXL6</accession>
<evidence type="ECO:0000313" key="7">
    <source>
        <dbReference type="EMBL" id="CAD7693741.1"/>
    </source>
</evidence>
<dbReference type="PANTHER" id="PTHR48068">
    <property type="entry name" value="TAF9 RNA POLYMERASE II, TATA BOX-BINDING PROTEIN (TBP)-ASSOCIATED FACTOR"/>
    <property type="match status" value="1"/>
</dbReference>
<dbReference type="InterPro" id="IPR051431">
    <property type="entry name" value="TFIID_subunit_9"/>
</dbReference>
<reference evidence="7" key="1">
    <citation type="submission" date="2020-12" db="EMBL/GenBank/DDBJ databases">
        <authorList>
            <consortium name="Molecular Ecology Group"/>
        </authorList>
    </citation>
    <scope>NUCLEOTIDE SEQUENCE</scope>
    <source>
        <strain evidence="7">TBG_1078</strain>
    </source>
</reference>
<evidence type="ECO:0000313" key="8">
    <source>
        <dbReference type="Proteomes" id="UP000645828"/>
    </source>
</evidence>
<sequence>MQSGKVAPPNAPRDASAMAQTLKDMGVTEYEPAVMNQMLEFAFRYVTTILDDAKIYWSPAKKPNVDANDVRLVLFSLAIARQKNQTPLPLIKPFAGPRLHLTEAAQHNPTDSTCPKAAPPGSVTSQRRTVQIPHSQSTPVKSVPATTAVQNILINPSVIGPQNILITSNMVSSQKMASDSNPLKRKHEGDDDNGTM</sequence>
<dbReference type="Gene3D" id="1.10.20.10">
    <property type="entry name" value="Histone, subunit A"/>
    <property type="match status" value="1"/>
</dbReference>
<dbReference type="FunFam" id="1.10.20.10:FF:000018">
    <property type="entry name" value="Transcription initiation factor TFIID subunit 9"/>
    <property type="match status" value="1"/>
</dbReference>
<organism evidence="7 8">
    <name type="scientific">Nyctereutes procyonoides</name>
    <name type="common">Raccoon dog</name>
    <name type="synonym">Canis procyonoides</name>
    <dbReference type="NCBI Taxonomy" id="34880"/>
    <lineage>
        <taxon>Eukaryota</taxon>
        <taxon>Metazoa</taxon>
        <taxon>Chordata</taxon>
        <taxon>Craniata</taxon>
        <taxon>Vertebrata</taxon>
        <taxon>Euteleostomi</taxon>
        <taxon>Mammalia</taxon>
        <taxon>Eutheria</taxon>
        <taxon>Laurasiatheria</taxon>
        <taxon>Carnivora</taxon>
        <taxon>Caniformia</taxon>
        <taxon>Canidae</taxon>
        <taxon>Nyctereutes</taxon>
    </lineage>
</organism>
<dbReference type="Pfam" id="PF02291">
    <property type="entry name" value="TFIID-31kDa"/>
    <property type="match status" value="1"/>
</dbReference>
<gene>
    <name evidence="7" type="ORF">NYPRO_LOCUS26533</name>
</gene>
<dbReference type="SUPFAM" id="SSF47113">
    <property type="entry name" value="Histone-fold"/>
    <property type="match status" value="1"/>
</dbReference>
<name>A0A811ZXL6_NYCPR</name>
<evidence type="ECO:0000256" key="6">
    <source>
        <dbReference type="SAM" id="MobiDB-lite"/>
    </source>
</evidence>
<evidence type="ECO:0000256" key="2">
    <source>
        <dbReference type="ARBA" id="ARBA00007646"/>
    </source>
</evidence>
<feature type="compositionally biased region" description="Polar residues" evidence="6">
    <location>
        <begin position="122"/>
        <end position="143"/>
    </location>
</feature>
<dbReference type="EMBL" id="CAJHUB010000784">
    <property type="protein sequence ID" value="CAD7693741.1"/>
    <property type="molecule type" value="Genomic_DNA"/>
</dbReference>
<dbReference type="InterPro" id="IPR003162">
    <property type="entry name" value="TFIID-31"/>
</dbReference>
<keyword evidence="4" id="KW-0804">Transcription</keyword>
<dbReference type="AlphaFoldDB" id="A0A811ZXL6"/>
<evidence type="ECO:0000256" key="1">
    <source>
        <dbReference type="ARBA" id="ARBA00004123"/>
    </source>
</evidence>
<dbReference type="GO" id="GO:0005669">
    <property type="term" value="C:transcription factor TFIID complex"/>
    <property type="evidence" value="ECO:0007669"/>
    <property type="project" value="TreeGrafter"/>
</dbReference>
<evidence type="ECO:0000256" key="5">
    <source>
        <dbReference type="ARBA" id="ARBA00023242"/>
    </source>
</evidence>
<evidence type="ECO:0000256" key="4">
    <source>
        <dbReference type="ARBA" id="ARBA00023163"/>
    </source>
</evidence>
<comment type="caution">
    <text evidence="7">The sequence shown here is derived from an EMBL/GenBank/DDBJ whole genome shotgun (WGS) entry which is preliminary data.</text>
</comment>
<dbReference type="CDD" id="cd07979">
    <property type="entry name" value="HFD_TAF9"/>
    <property type="match status" value="1"/>
</dbReference>
<feature type="region of interest" description="Disordered" evidence="6">
    <location>
        <begin position="106"/>
        <end position="143"/>
    </location>
</feature>
<comment type="subcellular location">
    <subcellularLocation>
        <location evidence="1">Nucleus</location>
    </subcellularLocation>
</comment>
<keyword evidence="8" id="KW-1185">Reference proteome</keyword>
<dbReference type="InterPro" id="IPR009072">
    <property type="entry name" value="Histone-fold"/>
</dbReference>
<keyword evidence="3" id="KW-0805">Transcription regulation</keyword>
<protein>
    <submittedName>
        <fullName evidence="7">(raccoon dog) hypothetical protein</fullName>
    </submittedName>
</protein>
<evidence type="ECO:0000256" key="3">
    <source>
        <dbReference type="ARBA" id="ARBA00023015"/>
    </source>
</evidence>
<dbReference type="Proteomes" id="UP000645828">
    <property type="component" value="Unassembled WGS sequence"/>
</dbReference>
<dbReference type="GO" id="GO:0006352">
    <property type="term" value="P:DNA-templated transcription initiation"/>
    <property type="evidence" value="ECO:0007669"/>
    <property type="project" value="InterPro"/>
</dbReference>
<dbReference type="PANTHER" id="PTHR48068:SF5">
    <property type="entry name" value="TRANSCRIPTION INITIATION FACTOR TFIID SUBUNIT 9B"/>
    <property type="match status" value="1"/>
</dbReference>
<dbReference type="GO" id="GO:0046982">
    <property type="term" value="F:protein heterodimerization activity"/>
    <property type="evidence" value="ECO:0007669"/>
    <property type="project" value="InterPro"/>
</dbReference>
<dbReference type="GO" id="GO:0016251">
    <property type="term" value="F:RNA polymerase II general transcription initiation factor activity"/>
    <property type="evidence" value="ECO:0007669"/>
    <property type="project" value="TreeGrafter"/>
</dbReference>
<proteinExistence type="inferred from homology"/>
<keyword evidence="5" id="KW-0539">Nucleus</keyword>
<comment type="similarity">
    <text evidence="2">Belongs to the TAF9 family.</text>
</comment>
<feature type="region of interest" description="Disordered" evidence="6">
    <location>
        <begin position="173"/>
        <end position="196"/>
    </location>
</feature>